<reference evidence="2 3" key="1">
    <citation type="submission" date="2020-11" db="EMBL/GenBank/DDBJ databases">
        <title>Draft genome sequencing of a Lachnospiraceae strain isolated from anoxic soil subjected to BSD treatment.</title>
        <authorList>
            <person name="Uek A."/>
            <person name="Tonouchi A."/>
        </authorList>
    </citation>
    <scope>NUCLEOTIDE SEQUENCE [LARGE SCALE GENOMIC DNA]</scope>
    <source>
        <strain evidence="2 3">TB5</strain>
    </source>
</reference>
<feature type="transmembrane region" description="Helical" evidence="1">
    <location>
        <begin position="176"/>
        <end position="194"/>
    </location>
</feature>
<feature type="transmembrane region" description="Helical" evidence="1">
    <location>
        <begin position="76"/>
        <end position="97"/>
    </location>
</feature>
<protein>
    <submittedName>
        <fullName evidence="2">Beta-carotene 15,15'-monooxygenase</fullName>
    </submittedName>
</protein>
<name>A0A7R7IDM6_9FIRM</name>
<accession>A0A7R7IDM6</accession>
<proteinExistence type="predicted"/>
<feature type="transmembrane region" description="Helical" evidence="1">
    <location>
        <begin position="109"/>
        <end position="129"/>
    </location>
</feature>
<keyword evidence="1" id="KW-0812">Transmembrane</keyword>
<feature type="transmembrane region" description="Helical" evidence="1">
    <location>
        <begin position="22"/>
        <end position="46"/>
    </location>
</feature>
<evidence type="ECO:0000256" key="1">
    <source>
        <dbReference type="SAM" id="Phobius"/>
    </source>
</evidence>
<organism evidence="2 3">
    <name type="scientific">Anaeromicropila herbilytica</name>
    <dbReference type="NCBI Taxonomy" id="2785025"/>
    <lineage>
        <taxon>Bacteria</taxon>
        <taxon>Bacillati</taxon>
        <taxon>Bacillota</taxon>
        <taxon>Clostridia</taxon>
        <taxon>Lachnospirales</taxon>
        <taxon>Lachnospiraceae</taxon>
        <taxon>Anaeromicropila</taxon>
    </lineage>
</organism>
<keyword evidence="2" id="KW-0560">Oxidoreductase</keyword>
<keyword evidence="1" id="KW-0472">Membrane</keyword>
<evidence type="ECO:0000313" key="2">
    <source>
        <dbReference type="EMBL" id="BCN31234.1"/>
    </source>
</evidence>
<dbReference type="AlphaFoldDB" id="A0A7R7IDM6"/>
<dbReference type="Proteomes" id="UP000595897">
    <property type="component" value="Chromosome"/>
</dbReference>
<dbReference type="KEGG" id="ahb:bsdtb5_25290"/>
<dbReference type="Pfam" id="PF04854">
    <property type="entry name" value="DUF624"/>
    <property type="match status" value="1"/>
</dbReference>
<sequence length="218" mass="24930">MSGFLSHESPLFQFIDKLIDMILLSIVAFLCCIPIFTIGASVTALYSVTLKMAKDEEGYIFRSYFKSFKENFKQSTIIWLILLIIGSILGFSLNFWFSMDTMTGNVFGFILAFITVLYSCILLYTFPLLSKFNNSVKQTVKNALFIALTNMKNTIFIVICTALCGLFIFFVPAGPYIFIVFGFAFIAYVNSFFFNRVFKQYIDKDEINESDSNNDEIE</sequence>
<dbReference type="RefSeq" id="WP_271712374.1">
    <property type="nucleotide sequence ID" value="NZ_AP024169.1"/>
</dbReference>
<dbReference type="InterPro" id="IPR006938">
    <property type="entry name" value="DUF624"/>
</dbReference>
<gene>
    <name evidence="2" type="ORF">bsdtb5_25290</name>
</gene>
<keyword evidence="2" id="KW-0503">Monooxygenase</keyword>
<dbReference type="GO" id="GO:0004497">
    <property type="term" value="F:monooxygenase activity"/>
    <property type="evidence" value="ECO:0007669"/>
    <property type="project" value="UniProtKB-KW"/>
</dbReference>
<feature type="transmembrane region" description="Helical" evidence="1">
    <location>
        <begin position="150"/>
        <end position="170"/>
    </location>
</feature>
<keyword evidence="3" id="KW-1185">Reference proteome</keyword>
<dbReference type="EMBL" id="AP024169">
    <property type="protein sequence ID" value="BCN31234.1"/>
    <property type="molecule type" value="Genomic_DNA"/>
</dbReference>
<keyword evidence="1" id="KW-1133">Transmembrane helix</keyword>
<evidence type="ECO:0000313" key="3">
    <source>
        <dbReference type="Proteomes" id="UP000595897"/>
    </source>
</evidence>